<dbReference type="InterPro" id="IPR000551">
    <property type="entry name" value="MerR-type_HTH_dom"/>
</dbReference>
<dbReference type="GO" id="GO:0006355">
    <property type="term" value="P:regulation of DNA-templated transcription"/>
    <property type="evidence" value="ECO:0007669"/>
    <property type="project" value="InterPro"/>
</dbReference>
<sequence length="284" mass="30464">MNKMGSAAMLLACVVLNGCSAYNAAKSYVNVNRSSSEVDLQDGPDQVLDRIDFVNRLKKQGDSYKAIKRQLGYEDTMEEHPGMYKNMFYATASILDADCHSYFSGLDRLFQDKGTSTSEASLVGSTTTSLMGAFKASHVAIAAVAALFGLTTQTIDNLANNMLYDLPPYATYALVVKAKQAFIAYLPLDKISNGPQLITALNGYYELCTPIKIRGFVTEAVKSKNASVDVIPGSSLGKDPGFYIPSINFGAGGEASVPQQTNGQTQAVPSSLHPEQAPAQLQTQ</sequence>
<accession>A0A7X0B3K7</accession>
<dbReference type="RefSeq" id="WP_184806626.1">
    <property type="nucleotide sequence ID" value="NZ_JACIIZ010000016.1"/>
</dbReference>
<reference evidence="4 5" key="1">
    <citation type="submission" date="2020-08" db="EMBL/GenBank/DDBJ databases">
        <title>Genomic Encyclopedia of Type Strains, Phase IV (KMG-IV): sequencing the most valuable type-strain genomes for metagenomic binning, comparative biology and taxonomic classification.</title>
        <authorList>
            <person name="Goeker M."/>
        </authorList>
    </citation>
    <scope>NUCLEOTIDE SEQUENCE [LARGE SCALE GENOMIC DNA]</scope>
    <source>
        <strain evidence="4 5">DSM 22198</strain>
    </source>
</reference>
<feature type="domain" description="HTH merR-type" evidence="3">
    <location>
        <begin position="45"/>
        <end position="73"/>
    </location>
</feature>
<dbReference type="EMBL" id="JACIIZ010000016">
    <property type="protein sequence ID" value="MBB6254351.1"/>
    <property type="molecule type" value="Genomic_DNA"/>
</dbReference>
<evidence type="ECO:0000313" key="4">
    <source>
        <dbReference type="EMBL" id="MBB6254351.1"/>
    </source>
</evidence>
<dbReference type="AlphaFoldDB" id="A0A7X0B3K7"/>
<dbReference type="GO" id="GO:0003677">
    <property type="term" value="F:DNA binding"/>
    <property type="evidence" value="ECO:0007669"/>
    <property type="project" value="InterPro"/>
</dbReference>
<gene>
    <name evidence="4" type="ORF">FHS74_004937</name>
</gene>
<keyword evidence="2" id="KW-0732">Signal</keyword>
<organism evidence="4 5">
    <name type="scientific">Nitrospirillum iridis</name>
    <dbReference type="NCBI Taxonomy" id="765888"/>
    <lineage>
        <taxon>Bacteria</taxon>
        <taxon>Pseudomonadati</taxon>
        <taxon>Pseudomonadota</taxon>
        <taxon>Alphaproteobacteria</taxon>
        <taxon>Rhodospirillales</taxon>
        <taxon>Azospirillaceae</taxon>
        <taxon>Nitrospirillum</taxon>
    </lineage>
</organism>
<dbReference type="PROSITE" id="PS50937">
    <property type="entry name" value="HTH_MERR_2"/>
    <property type="match status" value="1"/>
</dbReference>
<feature type="chain" id="PRO_5031196880" description="HTH merR-type domain-containing protein" evidence="2">
    <location>
        <begin position="25"/>
        <end position="284"/>
    </location>
</feature>
<feature type="compositionally biased region" description="Polar residues" evidence="1">
    <location>
        <begin position="257"/>
        <end position="269"/>
    </location>
</feature>
<evidence type="ECO:0000313" key="5">
    <source>
        <dbReference type="Proteomes" id="UP000539175"/>
    </source>
</evidence>
<evidence type="ECO:0000259" key="3">
    <source>
        <dbReference type="PROSITE" id="PS50937"/>
    </source>
</evidence>
<comment type="caution">
    <text evidence="4">The sequence shown here is derived from an EMBL/GenBank/DDBJ whole genome shotgun (WGS) entry which is preliminary data.</text>
</comment>
<feature type="signal peptide" evidence="2">
    <location>
        <begin position="1"/>
        <end position="24"/>
    </location>
</feature>
<feature type="region of interest" description="Disordered" evidence="1">
    <location>
        <begin position="254"/>
        <end position="284"/>
    </location>
</feature>
<protein>
    <recommendedName>
        <fullName evidence="3">HTH merR-type domain-containing protein</fullName>
    </recommendedName>
</protein>
<name>A0A7X0B3K7_9PROT</name>
<evidence type="ECO:0000256" key="2">
    <source>
        <dbReference type="SAM" id="SignalP"/>
    </source>
</evidence>
<evidence type="ECO:0000256" key="1">
    <source>
        <dbReference type="SAM" id="MobiDB-lite"/>
    </source>
</evidence>
<keyword evidence="5" id="KW-1185">Reference proteome</keyword>
<proteinExistence type="predicted"/>
<dbReference type="Proteomes" id="UP000539175">
    <property type="component" value="Unassembled WGS sequence"/>
</dbReference>